<feature type="repeat" description="TPR" evidence="5">
    <location>
        <begin position="8"/>
        <end position="41"/>
    </location>
</feature>
<dbReference type="InterPro" id="IPR019734">
    <property type="entry name" value="TPR_rpt"/>
</dbReference>
<dbReference type="GO" id="GO:0005737">
    <property type="term" value="C:cytoplasm"/>
    <property type="evidence" value="ECO:0007669"/>
    <property type="project" value="UniProtKB-SubCell"/>
</dbReference>
<dbReference type="Proteomes" id="UP000054558">
    <property type="component" value="Unassembled WGS sequence"/>
</dbReference>
<dbReference type="InterPro" id="IPR011990">
    <property type="entry name" value="TPR-like_helical_dom_sf"/>
</dbReference>
<accession>A0A1Y1IJZ6</accession>
<dbReference type="SMART" id="SM00028">
    <property type="entry name" value="TPR"/>
    <property type="match status" value="3"/>
</dbReference>
<dbReference type="SUPFAM" id="SSF48452">
    <property type="entry name" value="TPR-like"/>
    <property type="match status" value="1"/>
</dbReference>
<keyword evidence="4 5" id="KW-0802">TPR repeat</keyword>
<evidence type="ECO:0000313" key="8">
    <source>
        <dbReference type="Proteomes" id="UP000054558"/>
    </source>
</evidence>
<reference evidence="7 8" key="1">
    <citation type="journal article" date="2014" name="Nat. Commun.">
        <title>Klebsormidium flaccidum genome reveals primary factors for plant terrestrial adaptation.</title>
        <authorList>
            <person name="Hori K."/>
            <person name="Maruyama F."/>
            <person name="Fujisawa T."/>
            <person name="Togashi T."/>
            <person name="Yamamoto N."/>
            <person name="Seo M."/>
            <person name="Sato S."/>
            <person name="Yamada T."/>
            <person name="Mori H."/>
            <person name="Tajima N."/>
            <person name="Moriyama T."/>
            <person name="Ikeuchi M."/>
            <person name="Watanabe M."/>
            <person name="Wada H."/>
            <person name="Kobayashi K."/>
            <person name="Saito M."/>
            <person name="Masuda T."/>
            <person name="Sasaki-Sekimoto Y."/>
            <person name="Mashiguchi K."/>
            <person name="Awai K."/>
            <person name="Shimojima M."/>
            <person name="Masuda S."/>
            <person name="Iwai M."/>
            <person name="Nobusawa T."/>
            <person name="Narise T."/>
            <person name="Kondo S."/>
            <person name="Saito H."/>
            <person name="Sato R."/>
            <person name="Murakawa M."/>
            <person name="Ihara Y."/>
            <person name="Oshima-Yamada Y."/>
            <person name="Ohtaka K."/>
            <person name="Satoh M."/>
            <person name="Sonobe K."/>
            <person name="Ishii M."/>
            <person name="Ohtani R."/>
            <person name="Kanamori-Sato M."/>
            <person name="Honoki R."/>
            <person name="Miyazaki D."/>
            <person name="Mochizuki H."/>
            <person name="Umetsu J."/>
            <person name="Higashi K."/>
            <person name="Shibata D."/>
            <person name="Kamiya Y."/>
            <person name="Sato N."/>
            <person name="Nakamura Y."/>
            <person name="Tabata S."/>
            <person name="Ida S."/>
            <person name="Kurokawa K."/>
            <person name="Ohta H."/>
        </authorList>
    </citation>
    <scope>NUCLEOTIDE SEQUENCE [LARGE SCALE GENOMIC DNA]</scope>
    <source>
        <strain evidence="7 8">NIES-2285</strain>
    </source>
</reference>
<evidence type="ECO:0000256" key="3">
    <source>
        <dbReference type="ARBA" id="ARBA00022737"/>
    </source>
</evidence>
<evidence type="ECO:0000313" key="7">
    <source>
        <dbReference type="EMBL" id="GAQ89461.1"/>
    </source>
</evidence>
<sequence>MAGGDGETVSLKDQGNAHFKAAQYLKAAATYSKAIKEDPDNATLFSNRSASFLQLNKVTKALEDAEKTIQLRPTWEKGYFRKGCALEALKRYDEALAAFKEAAELNPKSQDITLKIRGMTRLARDSKRSAAGKGPPQEEAVRNEDEYEKAKADQSLGPSIPYSETRVRAFAKRMLEKAADDFVEAGGKLDASVMFQPGRYKEGSTNQEADQSQVAINQAFESPDTLAQCVDFLRRYAVDTGAHAACLVALKSKISFPQRWRGLGERGWKHGSKDGIFVQLEAPKMREVWFIPTNEEKGHCIPG</sequence>
<dbReference type="Pfam" id="PF13432">
    <property type="entry name" value="TPR_16"/>
    <property type="match status" value="1"/>
</dbReference>
<keyword evidence="8" id="KW-1185">Reference proteome</keyword>
<evidence type="ECO:0000256" key="2">
    <source>
        <dbReference type="ARBA" id="ARBA00022490"/>
    </source>
</evidence>
<dbReference type="OMA" id="KYGSEEC"/>
<evidence type="ECO:0000256" key="6">
    <source>
        <dbReference type="SAM" id="MobiDB-lite"/>
    </source>
</evidence>
<dbReference type="PANTHER" id="PTHR22904">
    <property type="entry name" value="TPR REPEAT CONTAINING PROTEIN"/>
    <property type="match status" value="1"/>
</dbReference>
<evidence type="ECO:0000256" key="5">
    <source>
        <dbReference type="PROSITE-ProRule" id="PRU00339"/>
    </source>
</evidence>
<dbReference type="STRING" id="105231.A0A1Y1IJZ6"/>
<dbReference type="FunFam" id="1.25.40.10:FF:000020">
    <property type="entry name" value="Stress-induced phosphoprotein 1"/>
    <property type="match status" value="1"/>
</dbReference>
<dbReference type="Pfam" id="PF00515">
    <property type="entry name" value="TPR_1"/>
    <property type="match status" value="1"/>
</dbReference>
<keyword evidence="2" id="KW-0963">Cytoplasm</keyword>
<dbReference type="PANTHER" id="PTHR22904:SF523">
    <property type="entry name" value="STRESS-INDUCED-PHOSPHOPROTEIN 1"/>
    <property type="match status" value="1"/>
</dbReference>
<keyword evidence="3" id="KW-0677">Repeat</keyword>
<feature type="region of interest" description="Disordered" evidence="6">
    <location>
        <begin position="123"/>
        <end position="158"/>
    </location>
</feature>
<dbReference type="AlphaFoldDB" id="A0A1Y1IJZ6"/>
<dbReference type="GO" id="GO:0051879">
    <property type="term" value="F:Hsp90 protein binding"/>
    <property type="evidence" value="ECO:0000318"/>
    <property type="project" value="GO_Central"/>
</dbReference>
<organism evidence="7 8">
    <name type="scientific">Klebsormidium nitens</name>
    <name type="common">Green alga</name>
    <name type="synonym">Ulothrix nitens</name>
    <dbReference type="NCBI Taxonomy" id="105231"/>
    <lineage>
        <taxon>Eukaryota</taxon>
        <taxon>Viridiplantae</taxon>
        <taxon>Streptophyta</taxon>
        <taxon>Klebsormidiophyceae</taxon>
        <taxon>Klebsormidiales</taxon>
        <taxon>Klebsormidiaceae</taxon>
        <taxon>Klebsormidium</taxon>
    </lineage>
</organism>
<name>A0A1Y1IJZ6_KLENI</name>
<gene>
    <name evidence="7" type="ORF">KFL_005260010</name>
</gene>
<evidence type="ECO:0000256" key="4">
    <source>
        <dbReference type="ARBA" id="ARBA00022803"/>
    </source>
</evidence>
<dbReference type="Gene3D" id="1.25.40.10">
    <property type="entry name" value="Tetratricopeptide repeat domain"/>
    <property type="match status" value="1"/>
</dbReference>
<feature type="non-terminal residue" evidence="7">
    <location>
        <position position="303"/>
    </location>
</feature>
<dbReference type="OrthoDB" id="2423701at2759"/>
<comment type="subcellular location">
    <subcellularLocation>
        <location evidence="1">Cytoplasm</location>
    </subcellularLocation>
</comment>
<feature type="repeat" description="TPR" evidence="5">
    <location>
        <begin position="76"/>
        <end position="109"/>
    </location>
</feature>
<evidence type="ECO:0000256" key="1">
    <source>
        <dbReference type="ARBA" id="ARBA00004496"/>
    </source>
</evidence>
<feature type="compositionally biased region" description="Basic and acidic residues" evidence="6">
    <location>
        <begin position="139"/>
        <end position="152"/>
    </location>
</feature>
<protein>
    <submittedName>
        <fullName evidence="7">Uncharacterized protein</fullName>
    </submittedName>
</protein>
<proteinExistence type="predicted"/>
<dbReference type="PROSITE" id="PS50005">
    <property type="entry name" value="TPR"/>
    <property type="match status" value="2"/>
</dbReference>
<dbReference type="EMBL" id="DF237475">
    <property type="protein sequence ID" value="GAQ89461.1"/>
    <property type="molecule type" value="Genomic_DNA"/>
</dbReference>